<dbReference type="InterPro" id="IPR018490">
    <property type="entry name" value="cNMP-bd_dom_sf"/>
</dbReference>
<dbReference type="FunFam" id="1.10.287.630:FF:000001">
    <property type="entry name" value="Cyclic nucleotide-gated channel alpha 3"/>
    <property type="match status" value="1"/>
</dbReference>
<evidence type="ECO:0000256" key="17">
    <source>
        <dbReference type="SAM" id="Phobius"/>
    </source>
</evidence>
<evidence type="ECO:0000256" key="3">
    <source>
        <dbReference type="ARBA" id="ARBA00022535"/>
    </source>
</evidence>
<dbReference type="PROSITE" id="PS00888">
    <property type="entry name" value="CNMP_BINDING_1"/>
    <property type="match status" value="1"/>
</dbReference>
<feature type="compositionally biased region" description="Basic and acidic residues" evidence="16">
    <location>
        <begin position="174"/>
        <end position="186"/>
    </location>
</feature>
<comment type="subcellular location">
    <subcellularLocation>
        <location evidence="1">Membrane</location>
        <topology evidence="1">Multi-pass membrane protein</topology>
    </subcellularLocation>
</comment>
<keyword evidence="2" id="KW-0813">Transport</keyword>
<evidence type="ECO:0000256" key="16">
    <source>
        <dbReference type="SAM" id="MobiDB-lite"/>
    </source>
</evidence>
<dbReference type="GO" id="GO:0044877">
    <property type="term" value="F:protein-containing complex binding"/>
    <property type="evidence" value="ECO:0007669"/>
    <property type="project" value="TreeGrafter"/>
</dbReference>
<feature type="region of interest" description="Disordered" evidence="16">
    <location>
        <begin position="1"/>
        <end position="81"/>
    </location>
</feature>
<dbReference type="InterPro" id="IPR000595">
    <property type="entry name" value="cNMP-bd_dom"/>
</dbReference>
<dbReference type="GeneID" id="103066698"/>
<dbReference type="OMA" id="MISRRES"/>
<evidence type="ECO:0000256" key="11">
    <source>
        <dbReference type="ARBA" id="ARBA00023286"/>
    </source>
</evidence>
<dbReference type="GO" id="GO:0001750">
    <property type="term" value="C:photoreceptor outer segment"/>
    <property type="evidence" value="ECO:0007669"/>
    <property type="project" value="TreeGrafter"/>
</dbReference>
<dbReference type="PANTHER" id="PTHR45638:SF16">
    <property type="entry name" value="CYCLIC NUCLEOTIDE-GATED CATION CHANNEL BETA-1"/>
    <property type="match status" value="1"/>
</dbReference>
<evidence type="ECO:0000256" key="14">
    <source>
        <dbReference type="ARBA" id="ARBA00034430"/>
    </source>
</evidence>
<evidence type="ECO:0000256" key="13">
    <source>
        <dbReference type="ARBA" id="ARBA00023305"/>
    </source>
</evidence>
<accession>A0A9F5ITG4</accession>
<feature type="region of interest" description="Disordered" evidence="16">
    <location>
        <begin position="171"/>
        <end position="190"/>
    </location>
</feature>
<dbReference type="SUPFAM" id="SSF51206">
    <property type="entry name" value="cAMP-binding domain-like"/>
    <property type="match status" value="1"/>
</dbReference>
<keyword evidence="8" id="KW-0142">cGMP-binding</keyword>
<keyword evidence="19" id="KW-1185">Reference proteome</keyword>
<dbReference type="Gene3D" id="1.10.287.630">
    <property type="entry name" value="Helix hairpin bin"/>
    <property type="match status" value="1"/>
</dbReference>
<dbReference type="KEGG" id="pbi:103066698"/>
<keyword evidence="5 17" id="KW-0812">Transmembrane</keyword>
<organism evidence="19 20">
    <name type="scientific">Python bivittatus</name>
    <name type="common">Burmese python</name>
    <name type="synonym">Python molurus bivittatus</name>
    <dbReference type="NCBI Taxonomy" id="176946"/>
    <lineage>
        <taxon>Eukaryota</taxon>
        <taxon>Metazoa</taxon>
        <taxon>Chordata</taxon>
        <taxon>Craniata</taxon>
        <taxon>Vertebrata</taxon>
        <taxon>Euteleostomi</taxon>
        <taxon>Lepidosauria</taxon>
        <taxon>Squamata</taxon>
        <taxon>Bifurcata</taxon>
        <taxon>Unidentata</taxon>
        <taxon>Episquamata</taxon>
        <taxon>Toxicofera</taxon>
        <taxon>Serpentes</taxon>
        <taxon>Henophidia</taxon>
        <taxon>Pythonidae</taxon>
        <taxon>Python</taxon>
    </lineage>
</organism>
<keyword evidence="6" id="KW-0547">Nucleotide-binding</keyword>
<comment type="catalytic activity">
    <reaction evidence="14">
        <text>K(+)(in) = K(+)(out)</text>
        <dbReference type="Rhea" id="RHEA:29463"/>
        <dbReference type="ChEBI" id="CHEBI:29103"/>
    </reaction>
</comment>
<dbReference type="CDD" id="cd00038">
    <property type="entry name" value="CAP_ED"/>
    <property type="match status" value="1"/>
</dbReference>
<dbReference type="OrthoDB" id="421226at2759"/>
<evidence type="ECO:0000256" key="10">
    <source>
        <dbReference type="ARBA" id="ARBA00023136"/>
    </source>
</evidence>
<dbReference type="Pfam" id="PF00027">
    <property type="entry name" value="cNMP_binding"/>
    <property type="match status" value="1"/>
</dbReference>
<keyword evidence="10 17" id="KW-0472">Membrane</keyword>
<dbReference type="GO" id="GO:0007601">
    <property type="term" value="P:visual perception"/>
    <property type="evidence" value="ECO:0007669"/>
    <property type="project" value="UniProtKB-KW"/>
</dbReference>
<keyword evidence="11" id="KW-1071">Ligand-gated ion channel</keyword>
<keyword evidence="4" id="KW-0716">Sensory transduction</keyword>
<dbReference type="GO" id="GO:0005222">
    <property type="term" value="F:intracellularly cAMP-activated cation channel activity"/>
    <property type="evidence" value="ECO:0007669"/>
    <property type="project" value="TreeGrafter"/>
</dbReference>
<evidence type="ECO:0000256" key="1">
    <source>
        <dbReference type="ARBA" id="ARBA00004141"/>
    </source>
</evidence>
<keyword evidence="13" id="KW-0844">Vision</keyword>
<dbReference type="PROSITE" id="PS00889">
    <property type="entry name" value="CNMP_BINDING_2"/>
    <property type="match status" value="1"/>
</dbReference>
<dbReference type="GO" id="GO:0005223">
    <property type="term" value="F:intracellularly cGMP-activated cation channel activity"/>
    <property type="evidence" value="ECO:0007669"/>
    <property type="project" value="TreeGrafter"/>
</dbReference>
<dbReference type="PROSITE" id="PS50042">
    <property type="entry name" value="CNMP_BINDING_3"/>
    <property type="match status" value="1"/>
</dbReference>
<feature type="domain" description="Cyclic nucleotide-binding" evidence="18">
    <location>
        <begin position="535"/>
        <end position="639"/>
    </location>
</feature>
<dbReference type="CTD" id="1258"/>
<protein>
    <submittedName>
        <fullName evidence="20">Cyclic nucleotide-gated cation channel beta-1</fullName>
    </submittedName>
</protein>
<evidence type="ECO:0000256" key="6">
    <source>
        <dbReference type="ARBA" id="ARBA00022741"/>
    </source>
</evidence>
<dbReference type="Gene3D" id="2.60.120.10">
    <property type="entry name" value="Jelly Rolls"/>
    <property type="match status" value="1"/>
</dbReference>
<proteinExistence type="predicted"/>
<dbReference type="GO" id="GO:0017071">
    <property type="term" value="C:intracellular cyclic nucleotide activated cation channel complex"/>
    <property type="evidence" value="ECO:0007669"/>
    <property type="project" value="TreeGrafter"/>
</dbReference>
<evidence type="ECO:0000256" key="15">
    <source>
        <dbReference type="ARBA" id="ARBA00036239"/>
    </source>
</evidence>
<feature type="compositionally biased region" description="Basic and acidic residues" evidence="16">
    <location>
        <begin position="739"/>
        <end position="749"/>
    </location>
</feature>
<evidence type="ECO:0000256" key="5">
    <source>
        <dbReference type="ARBA" id="ARBA00022692"/>
    </source>
</evidence>
<dbReference type="Gene3D" id="1.10.287.70">
    <property type="match status" value="1"/>
</dbReference>
<feature type="transmembrane region" description="Helical" evidence="17">
    <location>
        <begin position="261"/>
        <end position="282"/>
    </location>
</feature>
<keyword evidence="3" id="KW-0140">cGMP</keyword>
<name>A0A9F5ITG4_PYTBI</name>
<evidence type="ECO:0000256" key="9">
    <source>
        <dbReference type="ARBA" id="ARBA00023065"/>
    </source>
</evidence>
<keyword evidence="7 17" id="KW-1133">Transmembrane helix</keyword>
<sequence>MVKIPNADSKTRSSGLPVLASQARPSAPHSSHTLAVPPTPKAPKRRKPSSQEVNVEELSLSPVRDWPDRSSPQEEEQISDGHRELKAQSYPEGASLLVYCAEFLLGGISQQYVAYMISRRESLAYAELHGQTGAERRVNGLCLQKGLTLQALKEHRVMGHVSMMLLQLVSGDSPSKEKTPEEKGREAEEDGEGQYHEILCCRFKYRPFLCHVRKIQFPSSIDPSSNLMYVFWLFLVVLAWNWNCWLIPVRWAFPYQTSENVYYWMAVDYLCDFIYLLDIAVFQSRLQFVHQGDIITDKKAMRKNYLKSRRFKMDAICLLPLDFLYFKVGVHPLLRLPRCLKYPAFFEFNSRLEAILSKAYIYRVIRITAYLLFSLHVNSCLYYWASSFQGLGSSAWVYDGKGNSYIRCYYWAVKTLITIGGLPEPRNLFEIVFQLLNYFTGVFAFSVMIGQMRDVVGAATAGQSYYRSCMDNTVKYMTFYRIPHSVQNRVKTWYEYTWHSQGMLDESELLTQLPEKMKLDIAIDVNYNIVSKVPLFQGCDRQMIFDMLKRLRSVVYLPNDYVCKKGEIGREMYIIQVGQVQVLGGPDGKTVLVTLKAGSVFGEISLLAVGGGNRRTANVVAHGFTNLFILDKKDLNEILVHYPESQKLLRKKARRMLKSNSKPKDEKGMPKDVLIIPPRAGTPKLFQAALVAAGRMGGRGRLAHIRWKLKELKAMQAASSTPVIPKSPASHTSPAGSPKPDDCRTEKIISKGPDNPVQVSMSPTPKGDEQVLLVEVLEKDETK</sequence>
<evidence type="ECO:0000256" key="7">
    <source>
        <dbReference type="ARBA" id="ARBA00022989"/>
    </source>
</evidence>
<feature type="region of interest" description="Disordered" evidence="16">
    <location>
        <begin position="718"/>
        <end position="771"/>
    </location>
</feature>
<feature type="transmembrane region" description="Helical" evidence="17">
    <location>
        <begin position="229"/>
        <end position="249"/>
    </location>
</feature>
<evidence type="ECO:0000256" key="4">
    <source>
        <dbReference type="ARBA" id="ARBA00022606"/>
    </source>
</evidence>
<dbReference type="GO" id="GO:0005886">
    <property type="term" value="C:plasma membrane"/>
    <property type="evidence" value="ECO:0007669"/>
    <property type="project" value="TreeGrafter"/>
</dbReference>
<evidence type="ECO:0000256" key="2">
    <source>
        <dbReference type="ARBA" id="ARBA00022448"/>
    </source>
</evidence>
<dbReference type="InterPro" id="IPR014710">
    <property type="entry name" value="RmlC-like_jellyroll"/>
</dbReference>
<reference evidence="20" key="1">
    <citation type="submission" date="2025-08" db="UniProtKB">
        <authorList>
            <consortium name="RefSeq"/>
        </authorList>
    </citation>
    <scope>IDENTIFICATION</scope>
    <source>
        <tissue evidence="20">Liver</tissue>
    </source>
</reference>
<dbReference type="InterPro" id="IPR050866">
    <property type="entry name" value="CNG_cation_channel"/>
</dbReference>
<dbReference type="FunFam" id="2.60.120.10:FF:000020">
    <property type="entry name" value="Cyclic nucleotide-gated channel beta 3"/>
    <property type="match status" value="1"/>
</dbReference>
<evidence type="ECO:0000256" key="8">
    <source>
        <dbReference type="ARBA" id="ARBA00022992"/>
    </source>
</evidence>
<evidence type="ECO:0000313" key="20">
    <source>
        <dbReference type="RefSeq" id="XP_025027630.1"/>
    </source>
</evidence>
<dbReference type="SMART" id="SM00100">
    <property type="entry name" value="cNMP"/>
    <property type="match status" value="1"/>
</dbReference>
<evidence type="ECO:0000259" key="18">
    <source>
        <dbReference type="PROSITE" id="PS50042"/>
    </source>
</evidence>
<dbReference type="PANTHER" id="PTHR45638">
    <property type="entry name" value="CYCLIC NUCLEOTIDE-GATED CATION CHANNEL SUBUNIT A"/>
    <property type="match status" value="1"/>
</dbReference>
<dbReference type="GO" id="GO:0001895">
    <property type="term" value="P:retina homeostasis"/>
    <property type="evidence" value="ECO:0007669"/>
    <property type="project" value="TreeGrafter"/>
</dbReference>
<keyword evidence="12" id="KW-0407">Ion channel</keyword>
<dbReference type="RefSeq" id="XP_025027630.1">
    <property type="nucleotide sequence ID" value="XM_025171862.1"/>
</dbReference>
<dbReference type="GO" id="GO:0030553">
    <property type="term" value="F:cGMP binding"/>
    <property type="evidence" value="ECO:0007669"/>
    <property type="project" value="UniProtKB-KW"/>
</dbReference>
<comment type="catalytic activity">
    <reaction evidence="15">
        <text>Na(+)(in) = Na(+)(out)</text>
        <dbReference type="Rhea" id="RHEA:34963"/>
        <dbReference type="ChEBI" id="CHEBI:29101"/>
    </reaction>
</comment>
<dbReference type="Proteomes" id="UP000695026">
    <property type="component" value="Unplaced"/>
</dbReference>
<keyword evidence="9" id="KW-0406">Ion transport</keyword>
<dbReference type="SUPFAM" id="SSF81324">
    <property type="entry name" value="Voltage-gated potassium channels"/>
    <property type="match status" value="1"/>
</dbReference>
<evidence type="ECO:0000313" key="19">
    <source>
        <dbReference type="Proteomes" id="UP000695026"/>
    </source>
</evidence>
<dbReference type="InterPro" id="IPR018488">
    <property type="entry name" value="cNMP-bd_CS"/>
</dbReference>
<dbReference type="AlphaFoldDB" id="A0A9F5ITG4"/>
<evidence type="ECO:0000256" key="12">
    <source>
        <dbReference type="ARBA" id="ARBA00023303"/>
    </source>
</evidence>
<dbReference type="FunFam" id="1.10.287.70:FF:000072">
    <property type="entry name" value="Cyclic nucleotide gated channel beta 3"/>
    <property type="match status" value="1"/>
</dbReference>
<gene>
    <name evidence="20" type="primary">CNGB1</name>
</gene>